<evidence type="ECO:0000256" key="1">
    <source>
        <dbReference type="SAM" id="MobiDB-lite"/>
    </source>
</evidence>
<dbReference type="Pfam" id="PF00168">
    <property type="entry name" value="C2"/>
    <property type="match status" value="1"/>
</dbReference>
<dbReference type="EMBL" id="LVLJ01000172">
    <property type="protein sequence ID" value="OAE35417.1"/>
    <property type="molecule type" value="Genomic_DNA"/>
</dbReference>
<dbReference type="InterPro" id="IPR000008">
    <property type="entry name" value="C2_dom"/>
</dbReference>
<sequence>MAIKSNEKVLLARERDPETKDEDVEGLGTNHLTSPVDGQSNVNCATGRKASNHVQCAVAEKQHRSVPPTMRNVYRAGTRGGETKEGRKEGRKKEGGDGQGTFYCRGEGRGGEGRPSQRVQCRDRRLNAEEIWCACGGEITGGEMAVATLELTVMAAEELKNVSTFGNMDLYAVAWVDPAAKRSTRVIHKAGRNPVWNDCVSLSLENYLRYYPNSYLTVEIFSEANLGDKVVGTGRLALHEIYRLTSRGGDEPALVTLQLQRPSGRPQGFIRLAMKVRGDATRAAVVPDYPVDKNADVVEGIPVMGIPVGGPYAVAPNFYEHRGDGTTATGYPSLLADSSHSGSTSVSSDNIPYAYPPAYHGYPRSYGYAAPAPAGYPQPVYQQGPYAYVQPPQPQQRTSGGGLLLGILGGALGGLILGDILT</sequence>
<dbReference type="InterPro" id="IPR044750">
    <property type="entry name" value="C2_SRC2/BAP"/>
</dbReference>
<dbReference type="SMART" id="SM00239">
    <property type="entry name" value="C2"/>
    <property type="match status" value="1"/>
</dbReference>
<dbReference type="PROSITE" id="PS50004">
    <property type="entry name" value="C2"/>
    <property type="match status" value="1"/>
</dbReference>
<evidence type="ECO:0000259" key="2">
    <source>
        <dbReference type="PROSITE" id="PS50004"/>
    </source>
</evidence>
<dbReference type="SUPFAM" id="SSF49562">
    <property type="entry name" value="C2 domain (Calcium/lipid-binding domain, CaLB)"/>
    <property type="match status" value="1"/>
</dbReference>
<organism evidence="3 4">
    <name type="scientific">Marchantia polymorpha subsp. ruderalis</name>
    <dbReference type="NCBI Taxonomy" id="1480154"/>
    <lineage>
        <taxon>Eukaryota</taxon>
        <taxon>Viridiplantae</taxon>
        <taxon>Streptophyta</taxon>
        <taxon>Embryophyta</taxon>
        <taxon>Marchantiophyta</taxon>
        <taxon>Marchantiopsida</taxon>
        <taxon>Marchantiidae</taxon>
        <taxon>Marchantiales</taxon>
        <taxon>Marchantiaceae</taxon>
        <taxon>Marchantia</taxon>
    </lineage>
</organism>
<evidence type="ECO:0000313" key="3">
    <source>
        <dbReference type="EMBL" id="OAE35417.1"/>
    </source>
</evidence>
<dbReference type="GO" id="GO:0006952">
    <property type="term" value="P:defense response"/>
    <property type="evidence" value="ECO:0007669"/>
    <property type="project" value="InterPro"/>
</dbReference>
<reference evidence="3" key="1">
    <citation type="submission" date="2016-03" db="EMBL/GenBank/DDBJ databases">
        <title>Mechanisms controlling the formation of the plant cell surface in tip-growing cells are functionally conserved among land plants.</title>
        <authorList>
            <person name="Honkanen S."/>
            <person name="Jones V.A."/>
            <person name="Morieri G."/>
            <person name="Champion C."/>
            <person name="Hetherington A.J."/>
            <person name="Kelly S."/>
            <person name="Saint-Marcoux D."/>
            <person name="Proust H."/>
            <person name="Prescott H."/>
            <person name="Dolan L."/>
        </authorList>
    </citation>
    <scope>NUCLEOTIDE SEQUENCE [LARGE SCALE GENOMIC DNA]</scope>
    <source>
        <tissue evidence="3">Whole gametophyte</tissue>
    </source>
</reference>
<proteinExistence type="predicted"/>
<dbReference type="Gene3D" id="2.60.40.150">
    <property type="entry name" value="C2 domain"/>
    <property type="match status" value="1"/>
</dbReference>
<protein>
    <recommendedName>
        <fullName evidence="2">C2 domain-containing protein</fullName>
    </recommendedName>
</protein>
<comment type="caution">
    <text evidence="3">The sequence shown here is derived from an EMBL/GenBank/DDBJ whole genome shotgun (WGS) entry which is preliminary data.</text>
</comment>
<dbReference type="AlphaFoldDB" id="A0A176WQM8"/>
<dbReference type="CDD" id="cd04051">
    <property type="entry name" value="C2_SRC2_like"/>
    <property type="match status" value="1"/>
</dbReference>
<keyword evidence="4" id="KW-1185">Reference proteome</keyword>
<dbReference type="PANTHER" id="PTHR32246">
    <property type="entry name" value="INGRESSION PROTEIN FIC1"/>
    <property type="match status" value="1"/>
</dbReference>
<dbReference type="PANTHER" id="PTHR32246:SF151">
    <property type="entry name" value="C2 DOMAIN-CONTAINING PROTEIN"/>
    <property type="match status" value="1"/>
</dbReference>
<feature type="compositionally biased region" description="Polar residues" evidence="1">
    <location>
        <begin position="30"/>
        <end position="44"/>
    </location>
</feature>
<feature type="compositionally biased region" description="Basic and acidic residues" evidence="1">
    <location>
        <begin position="81"/>
        <end position="96"/>
    </location>
</feature>
<feature type="region of interest" description="Disordered" evidence="1">
    <location>
        <begin position="1"/>
        <end position="45"/>
    </location>
</feature>
<feature type="region of interest" description="Disordered" evidence="1">
    <location>
        <begin position="72"/>
        <end position="117"/>
    </location>
</feature>
<feature type="domain" description="C2" evidence="2">
    <location>
        <begin position="135"/>
        <end position="253"/>
    </location>
</feature>
<feature type="compositionally biased region" description="Basic and acidic residues" evidence="1">
    <location>
        <begin position="1"/>
        <end position="18"/>
    </location>
</feature>
<name>A0A176WQM8_MARPO</name>
<evidence type="ECO:0000313" key="4">
    <source>
        <dbReference type="Proteomes" id="UP000077202"/>
    </source>
</evidence>
<dbReference type="Proteomes" id="UP000077202">
    <property type="component" value="Unassembled WGS sequence"/>
</dbReference>
<dbReference type="InterPro" id="IPR035892">
    <property type="entry name" value="C2_domain_sf"/>
</dbReference>
<accession>A0A176WQM8</accession>
<gene>
    <name evidence="3" type="ORF">AXG93_2587s1320</name>
</gene>